<keyword evidence="3" id="KW-1185">Reference proteome</keyword>
<reference evidence="2 3" key="1">
    <citation type="submission" date="2016-10" db="EMBL/GenBank/DDBJ databases">
        <title>Genome sequence of Planktotalea frisia SH6-1.</title>
        <authorList>
            <person name="Poehlein A."/>
            <person name="Bakenhus I."/>
            <person name="Voget S."/>
            <person name="Brinkhoff T."/>
            <person name="Simon M."/>
        </authorList>
    </citation>
    <scope>NUCLEOTIDE SEQUENCE [LARGE SCALE GENOMIC DNA]</scope>
    <source>
        <strain evidence="2 3">SH6-1</strain>
    </source>
</reference>
<name>A0A1L9NYS3_9RHOB</name>
<gene>
    <name evidence="2" type="ORF">PFRI_13640</name>
</gene>
<evidence type="ECO:0000259" key="1">
    <source>
        <dbReference type="Pfam" id="PF12146"/>
    </source>
</evidence>
<dbReference type="Pfam" id="PF12146">
    <property type="entry name" value="Hydrolase_4"/>
    <property type="match status" value="1"/>
</dbReference>
<dbReference type="InterPro" id="IPR022742">
    <property type="entry name" value="Hydrolase_4"/>
</dbReference>
<proteinExistence type="predicted"/>
<dbReference type="AlphaFoldDB" id="A0A1L9NYS3"/>
<dbReference type="SUPFAM" id="SSF53474">
    <property type="entry name" value="alpha/beta-Hydrolases"/>
    <property type="match status" value="1"/>
</dbReference>
<dbReference type="InterPro" id="IPR029058">
    <property type="entry name" value="AB_hydrolase_fold"/>
</dbReference>
<comment type="caution">
    <text evidence="2">The sequence shown here is derived from an EMBL/GenBank/DDBJ whole genome shotgun (WGS) entry which is preliminary data.</text>
</comment>
<organism evidence="2 3">
    <name type="scientific">Planktotalea frisia</name>
    <dbReference type="NCBI Taxonomy" id="696762"/>
    <lineage>
        <taxon>Bacteria</taxon>
        <taxon>Pseudomonadati</taxon>
        <taxon>Pseudomonadota</taxon>
        <taxon>Alphaproteobacteria</taxon>
        <taxon>Rhodobacterales</taxon>
        <taxon>Paracoccaceae</taxon>
        <taxon>Planktotalea</taxon>
    </lineage>
</organism>
<dbReference type="RefSeq" id="WP_072629955.1">
    <property type="nucleotide sequence ID" value="NZ_MLCB01000099.1"/>
</dbReference>
<dbReference type="EMBL" id="MLCB01000099">
    <property type="protein sequence ID" value="OJI94430.1"/>
    <property type="molecule type" value="Genomic_DNA"/>
</dbReference>
<protein>
    <submittedName>
        <fullName evidence="2">Short chain dehydrogenase</fullName>
    </submittedName>
</protein>
<accession>A0A1L9NYS3</accession>
<feature type="domain" description="Serine aminopeptidase S33" evidence="1">
    <location>
        <begin position="79"/>
        <end position="309"/>
    </location>
</feature>
<dbReference type="Gene3D" id="3.40.50.1820">
    <property type="entry name" value="alpha/beta hydrolase"/>
    <property type="match status" value="1"/>
</dbReference>
<sequence>MLMKIMTFTAVSLVITALIALGLIVSDRPKRFTQSEESNGLSFESTVARGFDNVPEQVGIATETGWDMPVRRYGTQDATKPLLIMVHGSGWGGLQFNNIANSLSSDAYVIAPDLRGHGESPERRGDVDYIGQMEDDLAALIKAEALPDQQVILAGHSSGGGLVVRFAGGEHGALMDHAVLLAPFLKHNAPTTRTNSGGWAHAMTRRIIGLSMLNTFGITALNHLEIIQFNMPKAAREGKYGHLATLAYSYRLNTGFAPRMDYLTDIAALPKFTLIAGSEDEAFFADKYEELMSAVTDKGSYHIIDGESHLSVVDAAATEGLIKETFK</sequence>
<evidence type="ECO:0000313" key="2">
    <source>
        <dbReference type="EMBL" id="OJI94430.1"/>
    </source>
</evidence>
<dbReference type="PANTHER" id="PTHR42886">
    <property type="entry name" value="RE40534P-RELATED"/>
    <property type="match status" value="1"/>
</dbReference>
<evidence type="ECO:0000313" key="3">
    <source>
        <dbReference type="Proteomes" id="UP000184514"/>
    </source>
</evidence>
<dbReference type="STRING" id="696762.PFRI_13640"/>
<dbReference type="Proteomes" id="UP000184514">
    <property type="component" value="Unassembled WGS sequence"/>
</dbReference>
<dbReference type="PANTHER" id="PTHR42886:SF29">
    <property type="entry name" value="PUMMELIG, ISOFORM A"/>
    <property type="match status" value="1"/>
</dbReference>